<dbReference type="InterPro" id="IPR029068">
    <property type="entry name" value="Glyas_Bleomycin-R_OHBP_Dase"/>
</dbReference>
<dbReference type="Gene3D" id="3.10.180.10">
    <property type="entry name" value="2,3-Dihydroxybiphenyl 1,2-Dioxygenase, domain 1"/>
    <property type="match status" value="1"/>
</dbReference>
<dbReference type="Proteomes" id="UP000581688">
    <property type="component" value="Unassembled WGS sequence"/>
</dbReference>
<sequence length="119" mass="13638">MLNTVCVVTIKVKNMIEAVHFYTNILDFHISKKYSEKLVSLVHEHVPIILEEVDEEKQIGNNILLGLQSKDIEEDVKRLKGYGVHVLFDEAMPCPPGKYNVFLDPSGNQIELLQFLKED</sequence>
<dbReference type="CDD" id="cd06587">
    <property type="entry name" value="VOC"/>
    <property type="match status" value="1"/>
</dbReference>
<accession>A0A841PUM3</accession>
<dbReference type="RefSeq" id="WP_174495270.1">
    <property type="nucleotide sequence ID" value="NZ_CADDWK010000003.1"/>
</dbReference>
<dbReference type="SUPFAM" id="SSF54593">
    <property type="entry name" value="Glyoxalase/Bleomycin resistance protein/Dihydroxybiphenyl dioxygenase"/>
    <property type="match status" value="1"/>
</dbReference>
<evidence type="ECO:0000313" key="3">
    <source>
        <dbReference type="Proteomes" id="UP000581688"/>
    </source>
</evidence>
<name>A0A841PUM3_9BACI</name>
<gene>
    <name evidence="2" type="ORF">HNQ94_001153</name>
</gene>
<dbReference type="AlphaFoldDB" id="A0A841PUM3"/>
<dbReference type="InterPro" id="IPR037523">
    <property type="entry name" value="VOC_core"/>
</dbReference>
<dbReference type="InterPro" id="IPR004360">
    <property type="entry name" value="Glyas_Fos-R_dOase_dom"/>
</dbReference>
<organism evidence="2 3">
    <name type="scientific">Salirhabdus euzebyi</name>
    <dbReference type="NCBI Taxonomy" id="394506"/>
    <lineage>
        <taxon>Bacteria</taxon>
        <taxon>Bacillati</taxon>
        <taxon>Bacillota</taxon>
        <taxon>Bacilli</taxon>
        <taxon>Bacillales</taxon>
        <taxon>Bacillaceae</taxon>
        <taxon>Salirhabdus</taxon>
    </lineage>
</organism>
<evidence type="ECO:0000313" key="2">
    <source>
        <dbReference type="EMBL" id="MBB6452707.1"/>
    </source>
</evidence>
<keyword evidence="3" id="KW-1185">Reference proteome</keyword>
<dbReference type="EMBL" id="JACHGH010000003">
    <property type="protein sequence ID" value="MBB6452707.1"/>
    <property type="molecule type" value="Genomic_DNA"/>
</dbReference>
<evidence type="ECO:0000259" key="1">
    <source>
        <dbReference type="PROSITE" id="PS51819"/>
    </source>
</evidence>
<dbReference type="GO" id="GO:0016829">
    <property type="term" value="F:lyase activity"/>
    <property type="evidence" value="ECO:0007669"/>
    <property type="project" value="UniProtKB-KW"/>
</dbReference>
<comment type="caution">
    <text evidence="2">The sequence shown here is derived from an EMBL/GenBank/DDBJ whole genome shotgun (WGS) entry which is preliminary data.</text>
</comment>
<dbReference type="PROSITE" id="PS51819">
    <property type="entry name" value="VOC"/>
    <property type="match status" value="1"/>
</dbReference>
<proteinExistence type="predicted"/>
<feature type="domain" description="VOC" evidence="1">
    <location>
        <begin position="4"/>
        <end position="115"/>
    </location>
</feature>
<protein>
    <submittedName>
        <fullName evidence="2">Putative enzyme related to lactoylglutathione lyase</fullName>
    </submittedName>
</protein>
<dbReference type="Pfam" id="PF00903">
    <property type="entry name" value="Glyoxalase"/>
    <property type="match status" value="1"/>
</dbReference>
<keyword evidence="2" id="KW-0456">Lyase</keyword>
<reference evidence="2 3" key="1">
    <citation type="submission" date="2020-08" db="EMBL/GenBank/DDBJ databases">
        <title>Genomic Encyclopedia of Type Strains, Phase IV (KMG-IV): sequencing the most valuable type-strain genomes for metagenomic binning, comparative biology and taxonomic classification.</title>
        <authorList>
            <person name="Goeker M."/>
        </authorList>
    </citation>
    <scope>NUCLEOTIDE SEQUENCE [LARGE SCALE GENOMIC DNA]</scope>
    <source>
        <strain evidence="2 3">DSM 19612</strain>
    </source>
</reference>